<feature type="compositionally biased region" description="Acidic residues" evidence="1">
    <location>
        <begin position="493"/>
        <end position="503"/>
    </location>
</feature>
<feature type="region of interest" description="Disordered" evidence="1">
    <location>
        <begin position="87"/>
        <end position="164"/>
    </location>
</feature>
<protein>
    <submittedName>
        <fullName evidence="2">Uncharacterized protein</fullName>
    </submittedName>
</protein>
<dbReference type="EMBL" id="KZ293424">
    <property type="protein sequence ID" value="PBK71391.1"/>
    <property type="molecule type" value="Genomic_DNA"/>
</dbReference>
<name>A0A2H3BKG8_9AGAR</name>
<evidence type="ECO:0000313" key="2">
    <source>
        <dbReference type="EMBL" id="PBK71391.1"/>
    </source>
</evidence>
<evidence type="ECO:0000313" key="3">
    <source>
        <dbReference type="Proteomes" id="UP000218334"/>
    </source>
</evidence>
<sequence>MSNSIKYPQSATPEPYKSTLTPEGLTSEQYKVFTEERATAEEKYEEAVGAHDEWKAAKTKEAWLEKLKMDKEAQAEKLKNLQKLEEEQKAAEKKEQEKQEAEDKQKKLDELKKAKEAMDVMVEKKKKKDDLKKKEKKLCKEKKKKEKVAAAAESGKGDANAAEVVLVDERETNGDTEGEKSEASKKKAFQRLKEKCDGKCKALEPAGIVVESKEEDILGPSKKTKVESMGPTENEEELKGNRWSEMLCSSWTKKAACSFNKGNSASITISSEEVSEAIQKLMSTVDALINKVDQLTGEVTFLWSCVRDFIDNFDTEDIQSPEDILSVSNVDEWNMSQLELEDLKGVNSEALWRVMQWRLDKDMVQLRAQGLAEPEKMNADNTYKISNCEFWYGLGGEGKLGQMKLVQDYFQATRNEFYKLGGCQSEWQVWKVYLLKHYCEEFFVEDSDPEEKVLDGKVQKAQKPYGPDLGIAALDGLFILDDDLAVATTSGEGESDEESENELESVKGDSSVPAGGKDNVEMEEVVNVVGAGNA</sequence>
<proteinExistence type="predicted"/>
<feature type="compositionally biased region" description="Basic residues" evidence="1">
    <location>
        <begin position="134"/>
        <end position="146"/>
    </location>
</feature>
<keyword evidence="3" id="KW-1185">Reference proteome</keyword>
<evidence type="ECO:0000256" key="1">
    <source>
        <dbReference type="SAM" id="MobiDB-lite"/>
    </source>
</evidence>
<feature type="region of interest" description="Disordered" evidence="1">
    <location>
        <begin position="488"/>
        <end position="519"/>
    </location>
</feature>
<accession>A0A2H3BKG8</accession>
<gene>
    <name evidence="2" type="ORF">ARMSODRAFT_1017292</name>
</gene>
<feature type="region of interest" description="Disordered" evidence="1">
    <location>
        <begin position="1"/>
        <end position="27"/>
    </location>
</feature>
<dbReference type="AlphaFoldDB" id="A0A2H3BKG8"/>
<reference evidence="3" key="1">
    <citation type="journal article" date="2017" name="Nat. Ecol. Evol.">
        <title>Genome expansion and lineage-specific genetic innovations in the forest pathogenic fungi Armillaria.</title>
        <authorList>
            <person name="Sipos G."/>
            <person name="Prasanna A.N."/>
            <person name="Walter M.C."/>
            <person name="O'Connor E."/>
            <person name="Balint B."/>
            <person name="Krizsan K."/>
            <person name="Kiss B."/>
            <person name="Hess J."/>
            <person name="Varga T."/>
            <person name="Slot J."/>
            <person name="Riley R."/>
            <person name="Boka B."/>
            <person name="Rigling D."/>
            <person name="Barry K."/>
            <person name="Lee J."/>
            <person name="Mihaltcheva S."/>
            <person name="LaButti K."/>
            <person name="Lipzen A."/>
            <person name="Waldron R."/>
            <person name="Moloney N.M."/>
            <person name="Sperisen C."/>
            <person name="Kredics L."/>
            <person name="Vagvoelgyi C."/>
            <person name="Patrignani A."/>
            <person name="Fitzpatrick D."/>
            <person name="Nagy I."/>
            <person name="Doyle S."/>
            <person name="Anderson J.B."/>
            <person name="Grigoriev I.V."/>
            <person name="Gueldener U."/>
            <person name="Muensterkoetter M."/>
            <person name="Nagy L.G."/>
        </authorList>
    </citation>
    <scope>NUCLEOTIDE SEQUENCE [LARGE SCALE GENOMIC DNA]</scope>
    <source>
        <strain evidence="3">28-4</strain>
    </source>
</reference>
<organism evidence="2 3">
    <name type="scientific">Armillaria solidipes</name>
    <dbReference type="NCBI Taxonomy" id="1076256"/>
    <lineage>
        <taxon>Eukaryota</taxon>
        <taxon>Fungi</taxon>
        <taxon>Dikarya</taxon>
        <taxon>Basidiomycota</taxon>
        <taxon>Agaricomycotina</taxon>
        <taxon>Agaricomycetes</taxon>
        <taxon>Agaricomycetidae</taxon>
        <taxon>Agaricales</taxon>
        <taxon>Marasmiineae</taxon>
        <taxon>Physalacriaceae</taxon>
        <taxon>Armillaria</taxon>
    </lineage>
</organism>
<dbReference type="Proteomes" id="UP000218334">
    <property type="component" value="Unassembled WGS sequence"/>
</dbReference>
<feature type="compositionally biased region" description="Basic and acidic residues" evidence="1">
    <location>
        <begin position="87"/>
        <end position="133"/>
    </location>
</feature>